<gene>
    <name evidence="2" type="ORF">Vbra_4394</name>
</gene>
<accession>A0A0G4FDD7</accession>
<protein>
    <submittedName>
        <fullName evidence="2">Uncharacterized protein</fullName>
    </submittedName>
</protein>
<organism evidence="2 3">
    <name type="scientific">Vitrella brassicaformis (strain CCMP3155)</name>
    <dbReference type="NCBI Taxonomy" id="1169540"/>
    <lineage>
        <taxon>Eukaryota</taxon>
        <taxon>Sar</taxon>
        <taxon>Alveolata</taxon>
        <taxon>Colpodellida</taxon>
        <taxon>Vitrellaceae</taxon>
        <taxon>Vitrella</taxon>
    </lineage>
</organism>
<dbReference type="VEuPathDB" id="CryptoDB:Vbra_4394"/>
<feature type="transmembrane region" description="Helical" evidence="1">
    <location>
        <begin position="42"/>
        <end position="60"/>
    </location>
</feature>
<sequence>MWPYTRSPLNGPSQMPERKSWFTTARPVSAHRNVQRRWARRFLRLLALIGFVTAAVWYLAQLFAADSPAGLGDVHLVMMSTKNYWLKDLRGYLHGIMQRHLARQRGFVVHIIGNDHAAPAGALAGPPNTRRAALLRAQLRERKCLDFVALAASKLASGAFSNDSIILLMDSSDTLVQATAAEAAARFRWMVLEGQNK</sequence>
<dbReference type="InParanoid" id="A0A0G4FDD7"/>
<evidence type="ECO:0000313" key="3">
    <source>
        <dbReference type="Proteomes" id="UP000041254"/>
    </source>
</evidence>
<reference evidence="2 3" key="1">
    <citation type="submission" date="2014-11" db="EMBL/GenBank/DDBJ databases">
        <authorList>
            <person name="Zhu J."/>
            <person name="Qi W."/>
            <person name="Song R."/>
        </authorList>
    </citation>
    <scope>NUCLEOTIDE SEQUENCE [LARGE SCALE GENOMIC DNA]</scope>
</reference>
<evidence type="ECO:0000313" key="2">
    <source>
        <dbReference type="EMBL" id="CEM11207.1"/>
    </source>
</evidence>
<proteinExistence type="predicted"/>
<keyword evidence="1" id="KW-0812">Transmembrane</keyword>
<dbReference type="Proteomes" id="UP000041254">
    <property type="component" value="Unassembled WGS sequence"/>
</dbReference>
<keyword evidence="1" id="KW-1133">Transmembrane helix</keyword>
<keyword evidence="3" id="KW-1185">Reference proteome</keyword>
<dbReference type="EMBL" id="CDMY01000411">
    <property type="protein sequence ID" value="CEM11207.1"/>
    <property type="molecule type" value="Genomic_DNA"/>
</dbReference>
<name>A0A0G4FDD7_VITBC</name>
<evidence type="ECO:0000256" key="1">
    <source>
        <dbReference type="SAM" id="Phobius"/>
    </source>
</evidence>
<dbReference type="AlphaFoldDB" id="A0A0G4FDD7"/>
<keyword evidence="1" id="KW-0472">Membrane</keyword>